<dbReference type="InterPro" id="IPR019587">
    <property type="entry name" value="Polyketide_cyclase/dehydratase"/>
</dbReference>
<proteinExistence type="predicted"/>
<dbReference type="EMBL" id="FZNQ01000007">
    <property type="protein sequence ID" value="SNR44356.1"/>
    <property type="molecule type" value="Genomic_DNA"/>
</dbReference>
<sequence length="147" mass="16316">MMVDDESPAMREVEVERFIAESPPTVGRQLSPTRIVEWEGSFEVAEVEEGADDEVTIVTVTGPGVGFRLRFERRSDGYRYAVADDGPAGPFKHMETWLTVDPENEGSRVRLRSAVALNAPVPFADRIAAWKRRGELKRALDGIAEAV</sequence>
<name>A0A238WCQ3_HALVU</name>
<protein>
    <submittedName>
        <fullName evidence="1">Polyketide cyclase / dehydrase and lipid transport</fullName>
    </submittedName>
</protein>
<accession>A0A238WCQ3</accession>
<evidence type="ECO:0000313" key="1">
    <source>
        <dbReference type="EMBL" id="SNR44356.1"/>
    </source>
</evidence>
<keyword evidence="2" id="KW-1185">Reference proteome</keyword>
<dbReference type="InterPro" id="IPR023393">
    <property type="entry name" value="START-like_dom_sf"/>
</dbReference>
<dbReference type="Pfam" id="PF10604">
    <property type="entry name" value="Polyketide_cyc2"/>
    <property type="match status" value="1"/>
</dbReference>
<gene>
    <name evidence="1" type="ORF">SAMN06264855_10730</name>
</gene>
<dbReference type="SUPFAM" id="SSF55961">
    <property type="entry name" value="Bet v1-like"/>
    <property type="match status" value="1"/>
</dbReference>
<evidence type="ECO:0000313" key="2">
    <source>
        <dbReference type="Proteomes" id="UP000198397"/>
    </source>
</evidence>
<dbReference type="Proteomes" id="UP000198397">
    <property type="component" value="Unassembled WGS sequence"/>
</dbReference>
<dbReference type="AlphaFoldDB" id="A0A238WCQ3"/>
<organism evidence="1 2">
    <name type="scientific">Halorubrum vacuolatum</name>
    <name type="common">Natronobacterium vacuolatum</name>
    <dbReference type="NCBI Taxonomy" id="63740"/>
    <lineage>
        <taxon>Archaea</taxon>
        <taxon>Methanobacteriati</taxon>
        <taxon>Methanobacteriota</taxon>
        <taxon>Stenosarchaea group</taxon>
        <taxon>Halobacteria</taxon>
        <taxon>Halobacteriales</taxon>
        <taxon>Haloferacaceae</taxon>
        <taxon>Halorubrum</taxon>
    </lineage>
</organism>
<reference evidence="1 2" key="1">
    <citation type="submission" date="2017-06" db="EMBL/GenBank/DDBJ databases">
        <authorList>
            <person name="Kim H.J."/>
            <person name="Triplett B.A."/>
        </authorList>
    </citation>
    <scope>NUCLEOTIDE SEQUENCE [LARGE SCALE GENOMIC DNA]</scope>
    <source>
        <strain evidence="1 2">DSM 8800</strain>
    </source>
</reference>
<dbReference type="Gene3D" id="3.30.530.20">
    <property type="match status" value="1"/>
</dbReference>